<dbReference type="EMBL" id="ANNX02000012">
    <property type="protein sequence ID" value="KYC43695.1"/>
    <property type="molecule type" value="Genomic_DNA"/>
</dbReference>
<name>A0A139XG67_9CYAN</name>
<protein>
    <submittedName>
        <fullName evidence="2">Uncharacterized protein</fullName>
    </submittedName>
</protein>
<gene>
    <name evidence="2" type="ORF">WA1_00560</name>
</gene>
<keyword evidence="1" id="KW-0472">Membrane</keyword>
<evidence type="ECO:0000256" key="1">
    <source>
        <dbReference type="SAM" id="Phobius"/>
    </source>
</evidence>
<dbReference type="Proteomes" id="UP000076925">
    <property type="component" value="Unassembled WGS sequence"/>
</dbReference>
<comment type="caution">
    <text evidence="2">The sequence shown here is derived from an EMBL/GenBank/DDBJ whole genome shotgun (WGS) entry which is preliminary data.</text>
</comment>
<keyword evidence="1" id="KW-1133">Transmembrane helix</keyword>
<dbReference type="AlphaFoldDB" id="A0A139XG67"/>
<dbReference type="RefSeq" id="WP_017742179.1">
    <property type="nucleotide sequence ID" value="NZ_KQ976354.1"/>
</dbReference>
<organism evidence="2 3">
    <name type="scientific">Scytonema hofmannii PCC 7110</name>
    <dbReference type="NCBI Taxonomy" id="128403"/>
    <lineage>
        <taxon>Bacteria</taxon>
        <taxon>Bacillati</taxon>
        <taxon>Cyanobacteriota</taxon>
        <taxon>Cyanophyceae</taxon>
        <taxon>Nostocales</taxon>
        <taxon>Scytonemataceae</taxon>
        <taxon>Scytonema</taxon>
    </lineage>
</organism>
<evidence type="ECO:0000313" key="3">
    <source>
        <dbReference type="Proteomes" id="UP000076925"/>
    </source>
</evidence>
<dbReference type="OrthoDB" id="495971at2"/>
<evidence type="ECO:0000313" key="2">
    <source>
        <dbReference type="EMBL" id="KYC43695.1"/>
    </source>
</evidence>
<feature type="transmembrane region" description="Helical" evidence="1">
    <location>
        <begin position="66"/>
        <end position="85"/>
    </location>
</feature>
<keyword evidence="1" id="KW-0812">Transmembrane</keyword>
<accession>A0A139XG67</accession>
<sequence length="99" mass="10967">MNRFKPNLKTWLSLTVITFLILVVVFLGLPAPLLILRVPSFAIGGGWLWILRWQNDADGFGIRFNLVPLLITAIVVGTVGLLVKLRSDRLGQSSRNGLV</sequence>
<reference evidence="2 3" key="1">
    <citation type="journal article" date="2013" name="Genome Biol. Evol.">
        <title>Genomes of Stigonematalean cyanobacteria (subsection V) and the evolution of oxygenic photosynthesis from prokaryotes to plastids.</title>
        <authorList>
            <person name="Dagan T."/>
            <person name="Roettger M."/>
            <person name="Stucken K."/>
            <person name="Landan G."/>
            <person name="Koch R."/>
            <person name="Major P."/>
            <person name="Gould S.B."/>
            <person name="Goremykin V.V."/>
            <person name="Rippka R."/>
            <person name="Tandeau de Marsac N."/>
            <person name="Gugger M."/>
            <person name="Lockhart P.J."/>
            <person name="Allen J.F."/>
            <person name="Brune I."/>
            <person name="Maus I."/>
            <person name="Puhler A."/>
            <person name="Martin W.F."/>
        </authorList>
    </citation>
    <scope>NUCLEOTIDE SEQUENCE [LARGE SCALE GENOMIC DNA]</scope>
    <source>
        <strain evidence="2 3">PCC 7110</strain>
    </source>
</reference>
<feature type="transmembrane region" description="Helical" evidence="1">
    <location>
        <begin position="12"/>
        <end position="35"/>
    </location>
</feature>
<proteinExistence type="predicted"/>
<keyword evidence="3" id="KW-1185">Reference proteome</keyword>